<keyword evidence="10" id="KW-0378">Hydrolase</keyword>
<dbReference type="Pfam" id="PF25488">
    <property type="entry name" value="RNaseT2L_C"/>
    <property type="match status" value="1"/>
</dbReference>
<evidence type="ECO:0000256" key="7">
    <source>
        <dbReference type="ARBA" id="ARBA00022722"/>
    </source>
</evidence>
<dbReference type="Gene3D" id="3.90.730.10">
    <property type="entry name" value="Ribonuclease T2-like"/>
    <property type="match status" value="1"/>
</dbReference>
<feature type="compositionally biased region" description="Low complexity" evidence="18">
    <location>
        <begin position="259"/>
        <end position="268"/>
    </location>
</feature>
<feature type="active site" evidence="16">
    <location>
        <position position="124"/>
    </location>
</feature>
<comment type="caution">
    <text evidence="20">The sequence shown here is derived from an EMBL/GenBank/DDBJ whole genome shotgun (WGS) entry which is preliminary data.</text>
</comment>
<evidence type="ECO:0000256" key="6">
    <source>
        <dbReference type="ARBA" id="ARBA00022554"/>
    </source>
</evidence>
<keyword evidence="6" id="KW-0926">Vacuole</keyword>
<keyword evidence="13" id="KW-0456">Lyase</keyword>
<dbReference type="Pfam" id="PF00445">
    <property type="entry name" value="Ribonuclease_T2"/>
    <property type="match status" value="1"/>
</dbReference>
<keyword evidence="12" id="KW-0325">Glycoprotein</keyword>
<evidence type="ECO:0000256" key="14">
    <source>
        <dbReference type="ARBA" id="ARBA00025494"/>
    </source>
</evidence>
<reference evidence="20" key="1">
    <citation type="journal article" date="2020" name="Stud. Mycol.">
        <title>101 Dothideomycetes genomes: a test case for predicting lifestyles and emergence of pathogens.</title>
        <authorList>
            <person name="Haridas S."/>
            <person name="Albert R."/>
            <person name="Binder M."/>
            <person name="Bloem J."/>
            <person name="Labutti K."/>
            <person name="Salamov A."/>
            <person name="Andreopoulos B."/>
            <person name="Baker S."/>
            <person name="Barry K."/>
            <person name="Bills G."/>
            <person name="Bluhm B."/>
            <person name="Cannon C."/>
            <person name="Castanera R."/>
            <person name="Culley D."/>
            <person name="Daum C."/>
            <person name="Ezra D."/>
            <person name="Gonzalez J."/>
            <person name="Henrissat B."/>
            <person name="Kuo A."/>
            <person name="Liang C."/>
            <person name="Lipzen A."/>
            <person name="Lutzoni F."/>
            <person name="Magnuson J."/>
            <person name="Mondo S."/>
            <person name="Nolan M."/>
            <person name="Ohm R."/>
            <person name="Pangilinan J."/>
            <person name="Park H.-J."/>
            <person name="Ramirez L."/>
            <person name="Alfaro M."/>
            <person name="Sun H."/>
            <person name="Tritt A."/>
            <person name="Yoshinaga Y."/>
            <person name="Zwiers L.-H."/>
            <person name="Turgeon B."/>
            <person name="Goodwin S."/>
            <person name="Spatafora J."/>
            <person name="Crous P."/>
            <person name="Grigoriev I."/>
        </authorList>
    </citation>
    <scope>NUCLEOTIDE SEQUENCE</scope>
    <source>
        <strain evidence="20">CBS 133067</strain>
    </source>
</reference>
<dbReference type="Proteomes" id="UP000799772">
    <property type="component" value="Unassembled WGS sequence"/>
</dbReference>
<sequence length="392" mass="40904">MPLFPSYPGLIGRGSPETCSNTQLSCHNTTVVQDLCCFNAPGGQLLQTQFWDTDPSTGPSNSWTVHGLWPDHCDGTFDSTCDTSREYTDISGILTSFGKTDLLSFMNTYWKDISGDDESFWEHEWAKHGTCVSTLDPTCYTDYQSKQEVPDFFQKAVDLFQSLPTYDWLSAAGITPSTTKTYSASDIQAALSAKHGGHQVTIGCSSGALDEVWYHYNVQGSVQTGTFVAADPDGTKSTCPDTGIKYLPKSGSSTGGGSTTTTSSSGGSQPTGGSGTPFSGNGFLEVTTGGSQKGCLISAGTWFTTGTCATFTATASGNGFTLKSSKGNCGISNNAFTCGSNVSSTVFTSSGGSLAAGGSTGFFADSVPSGSTQATVFTTSHDTSLTITWSSQ</sequence>
<evidence type="ECO:0000259" key="19">
    <source>
        <dbReference type="Pfam" id="PF25488"/>
    </source>
</evidence>
<keyword evidence="7" id="KW-0540">Nuclease</keyword>
<evidence type="ECO:0000313" key="21">
    <source>
        <dbReference type="Proteomes" id="UP000799772"/>
    </source>
</evidence>
<comment type="subcellular location">
    <subcellularLocation>
        <location evidence="2">Cytoplasm</location>
    </subcellularLocation>
    <subcellularLocation>
        <location evidence="1">Vacuole lumen</location>
    </subcellularLocation>
</comment>
<protein>
    <recommendedName>
        <fullName evidence="15">Ribonuclease T2-like</fullName>
        <ecNumber evidence="4">4.6.1.19</ecNumber>
    </recommendedName>
</protein>
<dbReference type="PANTHER" id="PTHR11240">
    <property type="entry name" value="RIBONUCLEASE T2"/>
    <property type="match status" value="1"/>
</dbReference>
<keyword evidence="21" id="KW-1185">Reference proteome</keyword>
<evidence type="ECO:0000256" key="1">
    <source>
        <dbReference type="ARBA" id="ARBA00004410"/>
    </source>
</evidence>
<dbReference type="InterPro" id="IPR018188">
    <property type="entry name" value="RNase_T2_His_AS_1"/>
</dbReference>
<comment type="similarity">
    <text evidence="3 17">Belongs to the RNase T2 family.</text>
</comment>
<accession>A0A9P4IQW0</accession>
<evidence type="ECO:0000256" key="9">
    <source>
        <dbReference type="ARBA" id="ARBA00022759"/>
    </source>
</evidence>
<evidence type="ECO:0000256" key="12">
    <source>
        <dbReference type="ARBA" id="ARBA00023180"/>
    </source>
</evidence>
<feature type="active site" evidence="16">
    <location>
        <position position="128"/>
    </location>
</feature>
<evidence type="ECO:0000313" key="20">
    <source>
        <dbReference type="EMBL" id="KAF2102601.1"/>
    </source>
</evidence>
<evidence type="ECO:0000256" key="11">
    <source>
        <dbReference type="ARBA" id="ARBA00023157"/>
    </source>
</evidence>
<dbReference type="PROSITE" id="PS00531">
    <property type="entry name" value="RNASE_T2_2"/>
    <property type="match status" value="1"/>
</dbReference>
<keyword evidence="5" id="KW-0963">Cytoplasm</keyword>
<dbReference type="EMBL" id="ML978122">
    <property type="protein sequence ID" value="KAF2102601.1"/>
    <property type="molecule type" value="Genomic_DNA"/>
</dbReference>
<dbReference type="CDD" id="cd01061">
    <property type="entry name" value="RNase_T2_euk"/>
    <property type="match status" value="1"/>
</dbReference>
<keyword evidence="9" id="KW-0255">Endonuclease</keyword>
<evidence type="ECO:0000256" key="15">
    <source>
        <dbReference type="ARBA" id="ARBA00071169"/>
    </source>
</evidence>
<dbReference type="InterPro" id="IPR057328">
    <property type="entry name" value="RNaseT2L_C"/>
</dbReference>
<dbReference type="AlphaFoldDB" id="A0A9P4IQW0"/>
<feature type="active site" evidence="16">
    <location>
        <position position="66"/>
    </location>
</feature>
<feature type="region of interest" description="Disordered" evidence="18">
    <location>
        <begin position="239"/>
        <end position="283"/>
    </location>
</feature>
<dbReference type="EC" id="4.6.1.19" evidence="4"/>
<dbReference type="GO" id="GO:0005576">
    <property type="term" value="C:extracellular region"/>
    <property type="evidence" value="ECO:0007669"/>
    <property type="project" value="TreeGrafter"/>
</dbReference>
<dbReference type="InterPro" id="IPR033130">
    <property type="entry name" value="RNase_T2_His_AS_2"/>
</dbReference>
<dbReference type="InterPro" id="IPR001568">
    <property type="entry name" value="RNase_T2-like"/>
</dbReference>
<dbReference type="OrthoDB" id="435754at2759"/>
<feature type="domain" description="RNase T2-like C-terminal" evidence="19">
    <location>
        <begin position="276"/>
        <end position="390"/>
    </location>
</feature>
<dbReference type="GO" id="GO:0005775">
    <property type="term" value="C:vacuolar lumen"/>
    <property type="evidence" value="ECO:0007669"/>
    <property type="project" value="UniProtKB-SubCell"/>
</dbReference>
<comment type="function">
    <text evidence="14">Rnase which modulates cell survival under stress conditions. Released from the vacuole to the cytoplasm during stress to promote tRNA and rRNA cleavage and to activate separately a downstream pathway that promotes cell death. Involved in cell size, vacuolar morphology and growth at high temperatures and high salt concentration.</text>
</comment>
<dbReference type="InterPro" id="IPR036430">
    <property type="entry name" value="RNase_T2-like_sf"/>
</dbReference>
<dbReference type="InterPro" id="IPR033697">
    <property type="entry name" value="Ribonuclease_T2_eukaryotic"/>
</dbReference>
<dbReference type="SUPFAM" id="SSF55895">
    <property type="entry name" value="Ribonuclease Rh-like"/>
    <property type="match status" value="1"/>
</dbReference>
<name>A0A9P4IQW0_9PEZI</name>
<evidence type="ECO:0000256" key="8">
    <source>
        <dbReference type="ARBA" id="ARBA00022729"/>
    </source>
</evidence>
<keyword evidence="11" id="KW-1015">Disulfide bond</keyword>
<dbReference type="FunFam" id="3.90.730.10:FF:000004">
    <property type="entry name" value="Ribonuclease T2-like"/>
    <property type="match status" value="1"/>
</dbReference>
<evidence type="ECO:0000256" key="5">
    <source>
        <dbReference type="ARBA" id="ARBA00022490"/>
    </source>
</evidence>
<evidence type="ECO:0000256" key="17">
    <source>
        <dbReference type="RuleBase" id="RU004328"/>
    </source>
</evidence>
<dbReference type="PANTHER" id="PTHR11240:SF79">
    <property type="entry name" value="RIBONUCLEASE T2"/>
    <property type="match status" value="1"/>
</dbReference>
<dbReference type="GO" id="GO:0033897">
    <property type="term" value="F:ribonuclease T2 activity"/>
    <property type="evidence" value="ECO:0007669"/>
    <property type="project" value="UniProtKB-EC"/>
</dbReference>
<evidence type="ECO:0000256" key="4">
    <source>
        <dbReference type="ARBA" id="ARBA00012571"/>
    </source>
</evidence>
<organism evidence="20 21">
    <name type="scientific">Rhizodiscina lignyota</name>
    <dbReference type="NCBI Taxonomy" id="1504668"/>
    <lineage>
        <taxon>Eukaryota</taxon>
        <taxon>Fungi</taxon>
        <taxon>Dikarya</taxon>
        <taxon>Ascomycota</taxon>
        <taxon>Pezizomycotina</taxon>
        <taxon>Dothideomycetes</taxon>
        <taxon>Pleosporomycetidae</taxon>
        <taxon>Aulographales</taxon>
        <taxon>Rhizodiscinaceae</taxon>
        <taxon>Rhizodiscina</taxon>
    </lineage>
</organism>
<proteinExistence type="inferred from homology"/>
<evidence type="ECO:0000256" key="13">
    <source>
        <dbReference type="ARBA" id="ARBA00023239"/>
    </source>
</evidence>
<dbReference type="PROSITE" id="PS00530">
    <property type="entry name" value="RNASE_T2_1"/>
    <property type="match status" value="1"/>
</dbReference>
<evidence type="ECO:0000256" key="2">
    <source>
        <dbReference type="ARBA" id="ARBA00004496"/>
    </source>
</evidence>
<evidence type="ECO:0000256" key="16">
    <source>
        <dbReference type="PIRSR" id="PIRSR633697-1"/>
    </source>
</evidence>
<evidence type="ECO:0000256" key="10">
    <source>
        <dbReference type="ARBA" id="ARBA00022801"/>
    </source>
</evidence>
<evidence type="ECO:0000256" key="18">
    <source>
        <dbReference type="SAM" id="MobiDB-lite"/>
    </source>
</evidence>
<evidence type="ECO:0000256" key="3">
    <source>
        <dbReference type="ARBA" id="ARBA00007469"/>
    </source>
</evidence>
<dbReference type="GO" id="GO:0016787">
    <property type="term" value="F:hydrolase activity"/>
    <property type="evidence" value="ECO:0007669"/>
    <property type="project" value="UniProtKB-KW"/>
</dbReference>
<keyword evidence="8" id="KW-0732">Signal</keyword>
<gene>
    <name evidence="20" type="ORF">NA57DRAFT_63480</name>
</gene>
<dbReference type="GO" id="GO:0003723">
    <property type="term" value="F:RNA binding"/>
    <property type="evidence" value="ECO:0007669"/>
    <property type="project" value="InterPro"/>
</dbReference>
<dbReference type="GO" id="GO:0006401">
    <property type="term" value="P:RNA catabolic process"/>
    <property type="evidence" value="ECO:0007669"/>
    <property type="project" value="TreeGrafter"/>
</dbReference>